<sequence length="126" mass="13680">MALVKKPTLTKAERAAHALTVEKMNVLGSLYAGRRRKLVDYLLSARRLSYAQQTRIKAIIVNVDKEIAFLNRRAAKLGMDAIRPAYETAFDAATKPIIKAGLTAQDVVGAQVNTRAVAAVAEQMAA</sequence>
<feature type="non-terminal residue" evidence="1">
    <location>
        <position position="126"/>
    </location>
</feature>
<accession>X0XV10</accession>
<name>X0XV10_9ZZZZ</name>
<protein>
    <submittedName>
        <fullName evidence="1">Uncharacterized protein</fullName>
    </submittedName>
</protein>
<organism evidence="1">
    <name type="scientific">marine sediment metagenome</name>
    <dbReference type="NCBI Taxonomy" id="412755"/>
    <lineage>
        <taxon>unclassified sequences</taxon>
        <taxon>metagenomes</taxon>
        <taxon>ecological metagenomes</taxon>
    </lineage>
</organism>
<dbReference type="EMBL" id="BARS01047597">
    <property type="protein sequence ID" value="GAG28641.1"/>
    <property type="molecule type" value="Genomic_DNA"/>
</dbReference>
<reference evidence="1" key="1">
    <citation type="journal article" date="2014" name="Front. Microbiol.">
        <title>High frequency of phylogenetically diverse reductive dehalogenase-homologous genes in deep subseafloor sedimentary metagenomes.</title>
        <authorList>
            <person name="Kawai M."/>
            <person name="Futagami T."/>
            <person name="Toyoda A."/>
            <person name="Takaki Y."/>
            <person name="Nishi S."/>
            <person name="Hori S."/>
            <person name="Arai W."/>
            <person name="Tsubouchi T."/>
            <person name="Morono Y."/>
            <person name="Uchiyama I."/>
            <person name="Ito T."/>
            <person name="Fujiyama A."/>
            <person name="Inagaki F."/>
            <person name="Takami H."/>
        </authorList>
    </citation>
    <scope>NUCLEOTIDE SEQUENCE</scope>
    <source>
        <strain evidence="1">Expedition CK06-06</strain>
    </source>
</reference>
<evidence type="ECO:0000313" key="1">
    <source>
        <dbReference type="EMBL" id="GAG28641.1"/>
    </source>
</evidence>
<comment type="caution">
    <text evidence="1">The sequence shown here is derived from an EMBL/GenBank/DDBJ whole genome shotgun (WGS) entry which is preliminary data.</text>
</comment>
<proteinExistence type="predicted"/>
<dbReference type="AlphaFoldDB" id="X0XV10"/>
<gene>
    <name evidence="1" type="ORF">S01H1_71476</name>
</gene>